<protein>
    <submittedName>
        <fullName evidence="1">Uncharacterized protein</fullName>
    </submittedName>
</protein>
<reference evidence="1" key="1">
    <citation type="submission" date="2020-09" db="EMBL/GenBank/DDBJ databases">
        <authorList>
            <person name="Kikuchi T."/>
        </authorList>
    </citation>
    <scope>NUCLEOTIDE SEQUENCE</scope>
    <source>
        <strain evidence="1">SH1</strain>
    </source>
</reference>
<accession>A0A811LQ79</accession>
<gene>
    <name evidence="1" type="ORF">BOKJ2_LOCUS14155</name>
</gene>
<dbReference type="EMBL" id="CAJFDH010000006">
    <property type="protein sequence ID" value="CAD5230477.1"/>
    <property type="molecule type" value="Genomic_DNA"/>
</dbReference>
<dbReference type="Proteomes" id="UP000783686">
    <property type="component" value="Unassembled WGS sequence"/>
</dbReference>
<organism evidence="1 2">
    <name type="scientific">Bursaphelenchus okinawaensis</name>
    <dbReference type="NCBI Taxonomy" id="465554"/>
    <lineage>
        <taxon>Eukaryota</taxon>
        <taxon>Metazoa</taxon>
        <taxon>Ecdysozoa</taxon>
        <taxon>Nematoda</taxon>
        <taxon>Chromadorea</taxon>
        <taxon>Rhabditida</taxon>
        <taxon>Tylenchina</taxon>
        <taxon>Tylenchomorpha</taxon>
        <taxon>Aphelenchoidea</taxon>
        <taxon>Aphelenchoididae</taxon>
        <taxon>Bursaphelenchus</taxon>
    </lineage>
</organism>
<comment type="caution">
    <text evidence="1">The sequence shown here is derived from an EMBL/GenBank/DDBJ whole genome shotgun (WGS) entry which is preliminary data.</text>
</comment>
<evidence type="ECO:0000313" key="2">
    <source>
        <dbReference type="Proteomes" id="UP000614601"/>
    </source>
</evidence>
<name>A0A811LQ79_9BILA</name>
<evidence type="ECO:0000313" key="1">
    <source>
        <dbReference type="EMBL" id="CAD5230477.1"/>
    </source>
</evidence>
<sequence length="335" mass="38673">MGGNSSSQAHSQDSLETPDYLDGVDITHVEKIEIELFGNSTRLMLIGTQIYSNDITIKIIDEYRVIMDKVTQCLKKKRLFVLQIQCYNQCVWSVSMLNEVADFILRTMPAINVSIVFGSSRSIYVPFINFYKKLHPIVGLLYIENPSFLKFLFDIQIKTMTLQQAVGASSSFNWLPLKYTQVNEISFEYLSMLDAIRLQGVVMPHVRVVNVLNYQCETDSSKMIFRNVCSLFPSAKQLKLEVLVNVWEDDGSIRIQKLFAQARKALDTFKNMSRWNQGNMNILIYLYAYYYGPVDKELARKMTEYLGHKCYYKKDYVNLEASMSNVDLKMGVTSR</sequence>
<proteinExistence type="predicted"/>
<dbReference type="AlphaFoldDB" id="A0A811LQ79"/>
<keyword evidence="2" id="KW-1185">Reference proteome</keyword>
<dbReference type="EMBL" id="CAJFCW020000006">
    <property type="protein sequence ID" value="CAG9127774.1"/>
    <property type="molecule type" value="Genomic_DNA"/>
</dbReference>
<dbReference type="Proteomes" id="UP000614601">
    <property type="component" value="Unassembled WGS sequence"/>
</dbReference>